<dbReference type="AlphaFoldDB" id="A0A1T4SXE2"/>
<gene>
    <name evidence="9" type="ORF">SAMN05428963_11564</name>
</gene>
<dbReference type="GO" id="GO:0005524">
    <property type="term" value="F:ATP binding"/>
    <property type="evidence" value="ECO:0007669"/>
    <property type="project" value="UniProtKB-KW"/>
</dbReference>
<dbReference type="InterPro" id="IPR035965">
    <property type="entry name" value="PAS-like_dom_sf"/>
</dbReference>
<dbReference type="EC" id="2.7.13.3" evidence="2"/>
<dbReference type="PANTHER" id="PTHR41523">
    <property type="entry name" value="TWO-COMPONENT SYSTEM SENSOR PROTEIN"/>
    <property type="match status" value="1"/>
</dbReference>
<evidence type="ECO:0000313" key="10">
    <source>
        <dbReference type="Proteomes" id="UP000190135"/>
    </source>
</evidence>
<evidence type="ECO:0000256" key="6">
    <source>
        <dbReference type="ARBA" id="ARBA00022777"/>
    </source>
</evidence>
<keyword evidence="7" id="KW-0067">ATP-binding</keyword>
<evidence type="ECO:0000313" key="9">
    <source>
        <dbReference type="EMBL" id="SKA32856.1"/>
    </source>
</evidence>
<keyword evidence="4" id="KW-0808">Transferase</keyword>
<dbReference type="InterPro" id="IPR036890">
    <property type="entry name" value="HATPase_C_sf"/>
</dbReference>
<organism evidence="9 10">
    <name type="scientific">Consotaella salsifontis</name>
    <dbReference type="NCBI Taxonomy" id="1365950"/>
    <lineage>
        <taxon>Bacteria</taxon>
        <taxon>Pseudomonadati</taxon>
        <taxon>Pseudomonadota</taxon>
        <taxon>Alphaproteobacteria</taxon>
        <taxon>Hyphomicrobiales</taxon>
        <taxon>Aurantimonadaceae</taxon>
        <taxon>Consotaella</taxon>
    </lineage>
</organism>
<protein>
    <recommendedName>
        <fullName evidence="2">histidine kinase</fullName>
        <ecNumber evidence="2">2.7.13.3</ecNumber>
    </recommendedName>
</protein>
<reference evidence="10" key="1">
    <citation type="submission" date="2017-02" db="EMBL/GenBank/DDBJ databases">
        <authorList>
            <person name="Varghese N."/>
            <person name="Submissions S."/>
        </authorList>
    </citation>
    <scope>NUCLEOTIDE SEQUENCE [LARGE SCALE GENOMIC DNA]</scope>
    <source>
        <strain evidence="10">USBA 369</strain>
    </source>
</reference>
<keyword evidence="6 9" id="KW-0418">Kinase</keyword>
<dbReference type="InterPro" id="IPR011102">
    <property type="entry name" value="Sig_transdc_His_kinase_HWE"/>
</dbReference>
<evidence type="ECO:0000256" key="2">
    <source>
        <dbReference type="ARBA" id="ARBA00012438"/>
    </source>
</evidence>
<dbReference type="SUPFAM" id="SSF55785">
    <property type="entry name" value="PYP-like sensor domain (PAS domain)"/>
    <property type="match status" value="1"/>
</dbReference>
<accession>A0A1T4SXE2</accession>
<dbReference type="SMART" id="SM00911">
    <property type="entry name" value="HWE_HK"/>
    <property type="match status" value="1"/>
</dbReference>
<keyword evidence="5" id="KW-0547">Nucleotide-binding</keyword>
<comment type="catalytic activity">
    <reaction evidence="1">
        <text>ATP + protein L-histidine = ADP + protein N-phospho-L-histidine.</text>
        <dbReference type="EC" id="2.7.13.3"/>
    </reaction>
</comment>
<keyword evidence="3" id="KW-0597">Phosphoprotein</keyword>
<dbReference type="OrthoDB" id="341208at2"/>
<evidence type="ECO:0000256" key="4">
    <source>
        <dbReference type="ARBA" id="ARBA00022679"/>
    </source>
</evidence>
<dbReference type="PANTHER" id="PTHR41523:SF8">
    <property type="entry name" value="ETHYLENE RESPONSE SENSOR PROTEIN"/>
    <property type="match status" value="1"/>
</dbReference>
<evidence type="ECO:0000256" key="5">
    <source>
        <dbReference type="ARBA" id="ARBA00022741"/>
    </source>
</evidence>
<dbReference type="SUPFAM" id="SSF55874">
    <property type="entry name" value="ATPase domain of HSP90 chaperone/DNA topoisomerase II/histidine kinase"/>
    <property type="match status" value="1"/>
</dbReference>
<evidence type="ECO:0000256" key="1">
    <source>
        <dbReference type="ARBA" id="ARBA00000085"/>
    </source>
</evidence>
<evidence type="ECO:0000256" key="3">
    <source>
        <dbReference type="ARBA" id="ARBA00022553"/>
    </source>
</evidence>
<dbReference type="Proteomes" id="UP000190135">
    <property type="component" value="Unassembled WGS sequence"/>
</dbReference>
<proteinExistence type="predicted"/>
<dbReference type="GO" id="GO:0004673">
    <property type="term" value="F:protein histidine kinase activity"/>
    <property type="evidence" value="ECO:0007669"/>
    <property type="project" value="UniProtKB-EC"/>
</dbReference>
<sequence>MFGYFGIAEIEPDSERVSASPLFKQLLGFRPQSRLTLRRILTRIDPQDYIPAASLKAEAIVGGKPIFLRVLRPDGHSRSIVIACGRLDNGKVGRLYAIVADVDDLSELQQERAALRQQQFVLGERLHRLNNAFPVVLSVVRVLAEQHETVTDYHAALQERLRAFWTIQQRLLRISLEALDVGDLLRTEMAHLPPSQISLAGPPIVASGNDAEGFGLIIHELVTNAVKHGALSTPAGHLSVIWKVDGENFILEWVETGAPPAQTPPRSGFGMNVIGGDGHTPLCGTAELEFRPEGLWYRLTLSSLVADEPEQGGLAAS</sequence>
<dbReference type="Gene3D" id="3.30.565.10">
    <property type="entry name" value="Histidine kinase-like ATPase, C-terminal domain"/>
    <property type="match status" value="1"/>
</dbReference>
<dbReference type="RefSeq" id="WP_078709784.1">
    <property type="nucleotide sequence ID" value="NZ_FUXL01000015.1"/>
</dbReference>
<keyword evidence="10" id="KW-1185">Reference proteome</keyword>
<feature type="domain" description="Signal transduction histidine kinase HWE region" evidence="8">
    <location>
        <begin position="124"/>
        <end position="203"/>
    </location>
</feature>
<evidence type="ECO:0000259" key="8">
    <source>
        <dbReference type="SMART" id="SM00911"/>
    </source>
</evidence>
<dbReference type="Pfam" id="PF07536">
    <property type="entry name" value="HWE_HK"/>
    <property type="match status" value="1"/>
</dbReference>
<dbReference type="EMBL" id="FUXL01000015">
    <property type="protein sequence ID" value="SKA32856.1"/>
    <property type="molecule type" value="Genomic_DNA"/>
</dbReference>
<name>A0A1T4SXE2_9HYPH</name>
<evidence type="ECO:0000256" key="7">
    <source>
        <dbReference type="ARBA" id="ARBA00022840"/>
    </source>
</evidence>
<dbReference type="STRING" id="1365950.SAMN05428963_11564"/>